<proteinExistence type="predicted"/>
<protein>
    <submittedName>
        <fullName evidence="2">AlNc14C51G3996 protein</fullName>
    </submittedName>
</protein>
<feature type="chain" id="PRO_5003263385" evidence="1">
    <location>
        <begin position="23"/>
        <end position="120"/>
    </location>
</feature>
<name>F0WBE9_9STRA</name>
<evidence type="ECO:0000313" key="2">
    <source>
        <dbReference type="EMBL" id="CCA18473.1"/>
    </source>
</evidence>
<dbReference type="HOGENOM" id="CLU_2054037_0_0_1"/>
<evidence type="ECO:0000256" key="1">
    <source>
        <dbReference type="SAM" id="SignalP"/>
    </source>
</evidence>
<sequence length="120" mass="13890">MVLVFIRILATIALFLIDLSSSDPTEEKFPSQKLYERLKRCSEPSNSADETCVPLRDDEIKEISKDQLYITDPIEDDMEQIREKLTEYIIIEKESYIKIEKRSIPSISGSSLSQRGRYPT</sequence>
<accession>F0WBE9</accession>
<gene>
    <name evidence="2" type="primary">AlNc14C51G3996</name>
    <name evidence="2" type="ORF">ALNC14_046160</name>
</gene>
<dbReference type="EMBL" id="FR824096">
    <property type="protein sequence ID" value="CCA18473.1"/>
    <property type="molecule type" value="Genomic_DNA"/>
</dbReference>
<reference evidence="2" key="2">
    <citation type="submission" date="2011-02" db="EMBL/GenBank/DDBJ databases">
        <authorList>
            <person name="MacLean D."/>
        </authorList>
    </citation>
    <scope>NUCLEOTIDE SEQUENCE</scope>
</reference>
<feature type="signal peptide" evidence="1">
    <location>
        <begin position="1"/>
        <end position="22"/>
    </location>
</feature>
<keyword evidence="1" id="KW-0732">Signal</keyword>
<reference evidence="2" key="1">
    <citation type="journal article" date="2011" name="PLoS Biol.">
        <title>Gene gain and loss during evolution of obligate parasitism in the white rust pathogen of Arabidopsis thaliana.</title>
        <authorList>
            <person name="Kemen E."/>
            <person name="Gardiner A."/>
            <person name="Schultz-Larsen T."/>
            <person name="Kemen A.C."/>
            <person name="Balmuth A.L."/>
            <person name="Robert-Seilaniantz A."/>
            <person name="Bailey K."/>
            <person name="Holub E."/>
            <person name="Studholme D.J."/>
            <person name="Maclean D."/>
            <person name="Jones J.D."/>
        </authorList>
    </citation>
    <scope>NUCLEOTIDE SEQUENCE</scope>
</reference>
<organism evidence="2">
    <name type="scientific">Albugo laibachii Nc14</name>
    <dbReference type="NCBI Taxonomy" id="890382"/>
    <lineage>
        <taxon>Eukaryota</taxon>
        <taxon>Sar</taxon>
        <taxon>Stramenopiles</taxon>
        <taxon>Oomycota</taxon>
        <taxon>Peronosporomycetes</taxon>
        <taxon>Albuginales</taxon>
        <taxon>Albuginaceae</taxon>
        <taxon>Albugo</taxon>
    </lineage>
</organism>
<dbReference type="AlphaFoldDB" id="F0WBE9"/>